<organism evidence="7 8">
    <name type="scientific">Colletotrichum karsti</name>
    <dbReference type="NCBI Taxonomy" id="1095194"/>
    <lineage>
        <taxon>Eukaryota</taxon>
        <taxon>Fungi</taxon>
        <taxon>Dikarya</taxon>
        <taxon>Ascomycota</taxon>
        <taxon>Pezizomycotina</taxon>
        <taxon>Sordariomycetes</taxon>
        <taxon>Hypocreomycetidae</taxon>
        <taxon>Glomerellales</taxon>
        <taxon>Glomerellaceae</taxon>
        <taxon>Colletotrichum</taxon>
        <taxon>Colletotrichum boninense species complex</taxon>
    </lineage>
</organism>
<keyword evidence="3" id="KW-0274">FAD</keyword>
<dbReference type="EMBL" id="JAATWM020000005">
    <property type="protein sequence ID" value="KAF9880354.1"/>
    <property type="molecule type" value="Genomic_DNA"/>
</dbReference>
<evidence type="ECO:0000259" key="6">
    <source>
        <dbReference type="Pfam" id="PF01494"/>
    </source>
</evidence>
<dbReference type="Pfam" id="PF13450">
    <property type="entry name" value="NAD_binding_8"/>
    <property type="match status" value="1"/>
</dbReference>
<gene>
    <name evidence="7" type="ORF">CkaCkLH20_02308</name>
</gene>
<dbReference type="Gene3D" id="3.50.50.60">
    <property type="entry name" value="FAD/NAD(P)-binding domain"/>
    <property type="match status" value="1"/>
</dbReference>
<reference evidence="7" key="1">
    <citation type="submission" date="2020-03" db="EMBL/GenBank/DDBJ databases">
        <authorList>
            <person name="He L."/>
        </authorList>
    </citation>
    <scope>NUCLEOTIDE SEQUENCE</scope>
    <source>
        <strain evidence="7">CkLH20</strain>
    </source>
</reference>
<evidence type="ECO:0000256" key="3">
    <source>
        <dbReference type="ARBA" id="ARBA00022827"/>
    </source>
</evidence>
<keyword evidence="2" id="KW-0285">Flavoprotein</keyword>
<comment type="caution">
    <text evidence="7">The sequence shown here is derived from an EMBL/GenBank/DDBJ whole genome shotgun (WGS) entry which is preliminary data.</text>
</comment>
<accession>A0A9P6ICL1</accession>
<evidence type="ECO:0000313" key="8">
    <source>
        <dbReference type="Proteomes" id="UP000781932"/>
    </source>
</evidence>
<dbReference type="PRINTS" id="PR00420">
    <property type="entry name" value="RNGMNOXGNASE"/>
</dbReference>
<keyword evidence="5" id="KW-0503">Monooxygenase</keyword>
<reference evidence="7" key="2">
    <citation type="submission" date="2020-11" db="EMBL/GenBank/DDBJ databases">
        <title>Whole genome sequencing of Colletotrichum sp.</title>
        <authorList>
            <person name="Li H."/>
        </authorList>
    </citation>
    <scope>NUCLEOTIDE SEQUENCE</scope>
    <source>
        <strain evidence="7">CkLH20</strain>
    </source>
</reference>
<protein>
    <submittedName>
        <fullName evidence="7">FAD-binding domain containing protein</fullName>
    </submittedName>
</protein>
<dbReference type="InterPro" id="IPR002938">
    <property type="entry name" value="FAD-bd"/>
</dbReference>
<dbReference type="InterPro" id="IPR036188">
    <property type="entry name" value="FAD/NAD-bd_sf"/>
</dbReference>
<dbReference type="Proteomes" id="UP000781932">
    <property type="component" value="Unassembled WGS sequence"/>
</dbReference>
<dbReference type="AlphaFoldDB" id="A0A9P6ICL1"/>
<feature type="domain" description="FAD-binding" evidence="6">
    <location>
        <begin position="133"/>
        <end position="352"/>
    </location>
</feature>
<dbReference type="PANTHER" id="PTHR47178">
    <property type="entry name" value="MONOOXYGENASE, FAD-BINDING"/>
    <property type="match status" value="1"/>
</dbReference>
<sequence length="408" mass="44627">MGIPGLNGHAATAPGAGPKVAIIGAGLTGLITAHGLKKHGFDVTVFERDAGIDARPRDWTILIHWGMSTLTEMLPERVLKSFPQAFCNPYLEFNEWDESIPGYNGNSGEILFRNPTPGARRVSRRRFRKVLVEGLDVQWGKVLSALNQIDDDTIQLEFADESKFDANYVFGTDGVSSKVRELLLGIEAAKPVPSGFMIANCNVNYGDEDKVKTILKAHSVCALMLGSGVMAGCGVMSVDDPKDIASWETFWVRVWKGESITLSGQKAVDYIKSDLKGLCEPFRSAVEWTPEGSPCYIDEMKYWLPSAWNTYDGKITLAGDAAHPMLPFRGQGLQHAIIDAHKYLHALVMLRNAGDNAMREEMMTLYGADVVARGCTAVAQSLSEAKNALNEETVGNMLMVTQGHTRSV</sequence>
<dbReference type="RefSeq" id="XP_038749815.1">
    <property type="nucleotide sequence ID" value="XM_038885027.1"/>
</dbReference>
<keyword evidence="4" id="KW-0560">Oxidoreductase</keyword>
<evidence type="ECO:0000313" key="7">
    <source>
        <dbReference type="EMBL" id="KAF9880354.1"/>
    </source>
</evidence>
<keyword evidence="8" id="KW-1185">Reference proteome</keyword>
<evidence type="ECO:0000256" key="1">
    <source>
        <dbReference type="ARBA" id="ARBA00001974"/>
    </source>
</evidence>
<dbReference type="OrthoDB" id="47494at2759"/>
<name>A0A9P6ICL1_9PEZI</name>
<evidence type="ECO:0000256" key="5">
    <source>
        <dbReference type="ARBA" id="ARBA00023033"/>
    </source>
</evidence>
<dbReference type="GeneID" id="62158101"/>
<evidence type="ECO:0000256" key="2">
    <source>
        <dbReference type="ARBA" id="ARBA00022630"/>
    </source>
</evidence>
<proteinExistence type="predicted"/>
<comment type="cofactor">
    <cofactor evidence="1">
        <name>FAD</name>
        <dbReference type="ChEBI" id="CHEBI:57692"/>
    </cofactor>
</comment>
<dbReference type="GO" id="GO:0071949">
    <property type="term" value="F:FAD binding"/>
    <property type="evidence" value="ECO:0007669"/>
    <property type="project" value="InterPro"/>
</dbReference>
<dbReference type="SUPFAM" id="SSF51905">
    <property type="entry name" value="FAD/NAD(P)-binding domain"/>
    <property type="match status" value="1"/>
</dbReference>
<dbReference type="GO" id="GO:0004497">
    <property type="term" value="F:monooxygenase activity"/>
    <property type="evidence" value="ECO:0007669"/>
    <property type="project" value="UniProtKB-KW"/>
</dbReference>
<evidence type="ECO:0000256" key="4">
    <source>
        <dbReference type="ARBA" id="ARBA00023002"/>
    </source>
</evidence>
<dbReference type="Pfam" id="PF01494">
    <property type="entry name" value="FAD_binding_3"/>
    <property type="match status" value="1"/>
</dbReference>
<dbReference type="PANTHER" id="PTHR47178:SF3">
    <property type="entry name" value="FAD-BINDING DOMAIN-CONTAINING PROTEIN"/>
    <property type="match status" value="1"/>
</dbReference>